<sequence>MTASHERGGQDHPLYSDASTDSTPHPAMASGQQPQQAGWPGAMPPAPPQAPYGVQAQQAQQAQQGPPLPQPQHPPPPPHPAGYPYPGLDSARFVRKPKRAPRSGWRKALYLASGTLINPGESPEERRRGELVSRVNQPLRGCHRIAMLSLKGGVGKTTTTTTLGSTFASLRGDRVVAIDANPDAGTLSQKIPIETTATVRHLLRDADRVTRYSDVRSYTSQGPSRLEILASDADPAASEAFSEQDYLRVVSVLERFYNIVLTDCGTGLMHSAMKGVLDSADTLVVVSSGSLDGARSASATLDWLDAHGYGDLVARSVAVINSVRPKAGSVDLDKLAAHFAARVRAVVRIPFDPHLEEGAEIELDRLSGGTRAALLELAATIADGFGPEAMPLLR</sequence>
<name>I0V1G8_9PSEU</name>
<evidence type="ECO:0000313" key="3">
    <source>
        <dbReference type="EMBL" id="EID53971.1"/>
    </source>
</evidence>
<dbReference type="EMBL" id="JH636049">
    <property type="protein sequence ID" value="EID53971.1"/>
    <property type="molecule type" value="Genomic_DNA"/>
</dbReference>
<dbReference type="GO" id="GO:0009898">
    <property type="term" value="C:cytoplasmic side of plasma membrane"/>
    <property type="evidence" value="ECO:0007669"/>
    <property type="project" value="TreeGrafter"/>
</dbReference>
<dbReference type="STRING" id="882086.SacxiDRAFT_1729"/>
<dbReference type="Proteomes" id="UP000004691">
    <property type="component" value="Unassembled WGS sequence"/>
</dbReference>
<protein>
    <submittedName>
        <fullName evidence="3">ATPase involved in chromosome partitioning</fullName>
    </submittedName>
</protein>
<dbReference type="InterPro" id="IPR050625">
    <property type="entry name" value="ParA/MinD_ATPase"/>
</dbReference>
<dbReference type="GO" id="GO:0005829">
    <property type="term" value="C:cytosol"/>
    <property type="evidence" value="ECO:0007669"/>
    <property type="project" value="TreeGrafter"/>
</dbReference>
<evidence type="ECO:0000313" key="4">
    <source>
        <dbReference type="Proteomes" id="UP000004691"/>
    </source>
</evidence>
<feature type="domain" description="CobQ/CobB/MinD/ParA nucleotide binding" evidence="2">
    <location>
        <begin position="145"/>
        <end position="293"/>
    </location>
</feature>
<dbReference type="GO" id="GO:0016887">
    <property type="term" value="F:ATP hydrolysis activity"/>
    <property type="evidence" value="ECO:0007669"/>
    <property type="project" value="TreeGrafter"/>
</dbReference>
<dbReference type="eggNOG" id="COG0455">
    <property type="taxonomic scope" value="Bacteria"/>
</dbReference>
<keyword evidence="4" id="KW-1185">Reference proteome</keyword>
<dbReference type="GO" id="GO:0051782">
    <property type="term" value="P:negative regulation of cell division"/>
    <property type="evidence" value="ECO:0007669"/>
    <property type="project" value="TreeGrafter"/>
</dbReference>
<proteinExistence type="predicted"/>
<feature type="compositionally biased region" description="Basic and acidic residues" evidence="1">
    <location>
        <begin position="1"/>
        <end position="10"/>
    </location>
</feature>
<evidence type="ECO:0000256" key="1">
    <source>
        <dbReference type="SAM" id="MobiDB-lite"/>
    </source>
</evidence>
<dbReference type="Gene3D" id="3.40.50.300">
    <property type="entry name" value="P-loop containing nucleotide triphosphate hydrolases"/>
    <property type="match status" value="1"/>
</dbReference>
<dbReference type="GO" id="GO:0005524">
    <property type="term" value="F:ATP binding"/>
    <property type="evidence" value="ECO:0007669"/>
    <property type="project" value="TreeGrafter"/>
</dbReference>
<organism evidence="3 4">
    <name type="scientific">Saccharomonospora xinjiangensis XJ-54</name>
    <dbReference type="NCBI Taxonomy" id="882086"/>
    <lineage>
        <taxon>Bacteria</taxon>
        <taxon>Bacillati</taxon>
        <taxon>Actinomycetota</taxon>
        <taxon>Actinomycetes</taxon>
        <taxon>Pseudonocardiales</taxon>
        <taxon>Pseudonocardiaceae</taxon>
        <taxon>Saccharomonospora</taxon>
    </lineage>
</organism>
<dbReference type="InterPro" id="IPR027417">
    <property type="entry name" value="P-loop_NTPase"/>
</dbReference>
<reference evidence="3 4" key="1">
    <citation type="submission" date="2012-01" db="EMBL/GenBank/DDBJ databases">
        <title>Improved High-Quality Draft sequence of Saccharomonospora xinjiangensis XJ-54.</title>
        <authorList>
            <consortium name="US DOE Joint Genome Institute"/>
            <person name="Lucas S."/>
            <person name="Han J."/>
            <person name="Lapidus A."/>
            <person name="Cheng J.-F."/>
            <person name="Goodwin L."/>
            <person name="Pitluck S."/>
            <person name="Peters L."/>
            <person name="Mikhailova N."/>
            <person name="Teshima H."/>
            <person name="Detter J.C."/>
            <person name="Han C."/>
            <person name="Tapia R."/>
            <person name="Land M."/>
            <person name="Hauser L."/>
            <person name="Kyrpides N."/>
            <person name="Ivanova N."/>
            <person name="Pagani I."/>
            <person name="Brambilla E.-M."/>
            <person name="Klenk H.-P."/>
            <person name="Woyke T."/>
        </authorList>
    </citation>
    <scope>NUCLEOTIDE SEQUENCE [LARGE SCALE GENOMIC DNA]</scope>
    <source>
        <strain evidence="3 4">XJ-54</strain>
    </source>
</reference>
<dbReference type="InterPro" id="IPR002586">
    <property type="entry name" value="CobQ/CobB/MinD/ParA_Nub-bd_dom"/>
</dbReference>
<dbReference type="Pfam" id="PF01656">
    <property type="entry name" value="CbiA"/>
    <property type="match status" value="1"/>
</dbReference>
<dbReference type="RefSeq" id="WP_006238121.1">
    <property type="nucleotide sequence ID" value="NZ_JH636049.1"/>
</dbReference>
<feature type="region of interest" description="Disordered" evidence="1">
    <location>
        <begin position="1"/>
        <end position="90"/>
    </location>
</feature>
<feature type="compositionally biased region" description="Low complexity" evidence="1">
    <location>
        <begin position="51"/>
        <end position="65"/>
    </location>
</feature>
<dbReference type="SUPFAM" id="SSF81995">
    <property type="entry name" value="beta-sandwich domain of Sec23/24"/>
    <property type="match status" value="1"/>
</dbReference>
<dbReference type="OrthoDB" id="3204399at2"/>
<evidence type="ECO:0000259" key="2">
    <source>
        <dbReference type="Pfam" id="PF01656"/>
    </source>
</evidence>
<dbReference type="HOGENOM" id="CLU_003609_4_0_11"/>
<dbReference type="AlphaFoldDB" id="I0V1G8"/>
<gene>
    <name evidence="3" type="ORF">SacxiDRAFT_1729</name>
</gene>
<dbReference type="SUPFAM" id="SSF52540">
    <property type="entry name" value="P-loop containing nucleoside triphosphate hydrolases"/>
    <property type="match status" value="1"/>
</dbReference>
<accession>I0V1G8</accession>
<feature type="compositionally biased region" description="Low complexity" evidence="1">
    <location>
        <begin position="31"/>
        <end position="41"/>
    </location>
</feature>
<dbReference type="PANTHER" id="PTHR43384">
    <property type="entry name" value="SEPTUM SITE-DETERMINING PROTEIN MIND HOMOLOG, CHLOROPLASTIC-RELATED"/>
    <property type="match status" value="1"/>
</dbReference>
<feature type="compositionally biased region" description="Pro residues" evidence="1">
    <location>
        <begin position="66"/>
        <end position="83"/>
    </location>
</feature>
<dbReference type="PANTHER" id="PTHR43384:SF14">
    <property type="entry name" value="ESX-1 SECRETION-ASSOCIATED PROTEIN ESPI"/>
    <property type="match status" value="1"/>
</dbReference>